<evidence type="ECO:0000313" key="2">
    <source>
        <dbReference type="EMBL" id="QDU96608.1"/>
    </source>
</evidence>
<accession>A0A518DXP4</accession>
<evidence type="ECO:0000313" key="3">
    <source>
        <dbReference type="Proteomes" id="UP000317648"/>
    </source>
</evidence>
<feature type="chain" id="PRO_5021706494" evidence="1">
    <location>
        <begin position="21"/>
        <end position="369"/>
    </location>
</feature>
<dbReference type="Proteomes" id="UP000317648">
    <property type="component" value="Chromosome"/>
</dbReference>
<sequence precursor="true">MKLLPLVLWMAVGVVPSALGADPLTEYVPQLGEFPPANVGVYHAGELVEIDAINRHGRLRIIGNRDLEKYHSSDSQPFVLLPYATVRYHGAPAELRDIPIGTVLHAYCVYPLGYSADEKRPRLGAYVKQQDHAITLEDSFSFYERLGQAWKIESIEPGKLHVVSTGAAEGDGPLGKQMFNYDESTRVWKGKQIGSITDLAPGQTVQFNFTWAMDWGMGRMHVTDVWVDELSRSTAAELQRQVNIRYLRYHWLPGWIEHVEDQGGGKGVLTVTLFDGCDPSLYEQVKSASRIHIAVAEPNLRTYMHAYDSKSGPLLEVKTTPEPPFGHSGLTLRVPIEELLEGFRPGRIVRLRPNDFPATKLPPEERIRN</sequence>
<dbReference type="OrthoDB" id="9821308at2"/>
<dbReference type="AlphaFoldDB" id="A0A518DXP4"/>
<reference evidence="2 3" key="1">
    <citation type="submission" date="2019-02" db="EMBL/GenBank/DDBJ databases">
        <title>Deep-cultivation of Planctomycetes and their phenomic and genomic characterization uncovers novel biology.</title>
        <authorList>
            <person name="Wiegand S."/>
            <person name="Jogler M."/>
            <person name="Boedeker C."/>
            <person name="Pinto D."/>
            <person name="Vollmers J."/>
            <person name="Rivas-Marin E."/>
            <person name="Kohn T."/>
            <person name="Peeters S.H."/>
            <person name="Heuer A."/>
            <person name="Rast P."/>
            <person name="Oberbeckmann S."/>
            <person name="Bunk B."/>
            <person name="Jeske O."/>
            <person name="Meyerdierks A."/>
            <person name="Storesund J.E."/>
            <person name="Kallscheuer N."/>
            <person name="Luecker S."/>
            <person name="Lage O.M."/>
            <person name="Pohl T."/>
            <person name="Merkel B.J."/>
            <person name="Hornburger P."/>
            <person name="Mueller R.-W."/>
            <person name="Bruemmer F."/>
            <person name="Labrenz M."/>
            <person name="Spormann A.M."/>
            <person name="Op den Camp H."/>
            <person name="Overmann J."/>
            <person name="Amann R."/>
            <person name="Jetten M.S.M."/>
            <person name="Mascher T."/>
            <person name="Medema M.H."/>
            <person name="Devos D.P."/>
            <person name="Kaster A.-K."/>
            <person name="Ovreas L."/>
            <person name="Rohde M."/>
            <person name="Galperin M.Y."/>
            <person name="Jogler C."/>
        </authorList>
    </citation>
    <scope>NUCLEOTIDE SEQUENCE [LARGE SCALE GENOMIC DNA]</scope>
    <source>
        <strain evidence="2 3">Pla85_3_4</strain>
    </source>
</reference>
<organism evidence="2 3">
    <name type="scientific">Lignipirellula cremea</name>
    <dbReference type="NCBI Taxonomy" id="2528010"/>
    <lineage>
        <taxon>Bacteria</taxon>
        <taxon>Pseudomonadati</taxon>
        <taxon>Planctomycetota</taxon>
        <taxon>Planctomycetia</taxon>
        <taxon>Pirellulales</taxon>
        <taxon>Pirellulaceae</taxon>
        <taxon>Lignipirellula</taxon>
    </lineage>
</organism>
<dbReference type="RefSeq" id="WP_145055225.1">
    <property type="nucleotide sequence ID" value="NZ_CP036433.1"/>
</dbReference>
<dbReference type="KEGG" id="lcre:Pla8534_44290"/>
<protein>
    <submittedName>
        <fullName evidence="2">Uncharacterized protein</fullName>
    </submittedName>
</protein>
<keyword evidence="1" id="KW-0732">Signal</keyword>
<feature type="signal peptide" evidence="1">
    <location>
        <begin position="1"/>
        <end position="20"/>
    </location>
</feature>
<keyword evidence="3" id="KW-1185">Reference proteome</keyword>
<gene>
    <name evidence="2" type="ORF">Pla8534_44290</name>
</gene>
<name>A0A518DXP4_9BACT</name>
<dbReference type="EMBL" id="CP036433">
    <property type="protein sequence ID" value="QDU96608.1"/>
    <property type="molecule type" value="Genomic_DNA"/>
</dbReference>
<proteinExistence type="predicted"/>
<evidence type="ECO:0000256" key="1">
    <source>
        <dbReference type="SAM" id="SignalP"/>
    </source>
</evidence>